<dbReference type="InterPro" id="IPR016181">
    <property type="entry name" value="Acyl_CoA_acyltransferase"/>
</dbReference>
<dbReference type="AlphaFoldDB" id="A0A1G2KKJ4"/>
<dbReference type="SUPFAM" id="SSF56784">
    <property type="entry name" value="HAD-like"/>
    <property type="match status" value="1"/>
</dbReference>
<dbReference type="Gene3D" id="3.40.50.1000">
    <property type="entry name" value="HAD superfamily/HAD-like"/>
    <property type="match status" value="1"/>
</dbReference>
<dbReference type="InterPro" id="IPR010037">
    <property type="entry name" value="FkbH_domain"/>
</dbReference>
<dbReference type="STRING" id="1802270.A3C07_02935"/>
<accession>A0A1G2KKJ4</accession>
<protein>
    <submittedName>
        <fullName evidence="1">Uncharacterized protein</fullName>
    </submittedName>
</protein>
<name>A0A1G2KKJ4_9BACT</name>
<dbReference type="InterPro" id="IPR010033">
    <property type="entry name" value="HAD_SF_ppase_IIIC"/>
</dbReference>
<dbReference type="NCBIfam" id="TIGR01686">
    <property type="entry name" value="FkbH"/>
    <property type="match status" value="1"/>
</dbReference>
<sequence>MMKKCIVLDLDNTLWGGVVGEEGLDGIKLGLTPPGSDFLAFQQALLDLYNQGIILVINSRNNFNDAIAVLRTHPNMILKEHHFAAMRINWGDKAENLRELAKELNIGFDSMVFLDDDPVNRLLVRTVLPEVEVPDFPEESKRLVKFLQSLPYFKIGVITDEDKMRGSFYVTERLRKEHEKKFSSREEFLRSLDTEVHCFIDDSSSIARLSQMTGKTNQFNTSMHQMTEEEIKRFIADEGYRVFYASAHDRFGDHGIIAFALVRKGVPRWSIESLLLSCRVIGRGIEEAFLEAIRRHAAESGASRIGIEFKPTKKNQPAKEFVDKYFNEYLFSVSAGDVTPGGVRLEMHGKT</sequence>
<evidence type="ECO:0000313" key="2">
    <source>
        <dbReference type="Proteomes" id="UP000179023"/>
    </source>
</evidence>
<comment type="caution">
    <text evidence="1">The sequence shown here is derived from an EMBL/GenBank/DDBJ whole genome shotgun (WGS) entry which is preliminary data.</text>
</comment>
<dbReference type="EMBL" id="MHQI01000030">
    <property type="protein sequence ID" value="OGZ99959.1"/>
    <property type="molecule type" value="Genomic_DNA"/>
</dbReference>
<gene>
    <name evidence="1" type="ORF">A3C07_02935</name>
</gene>
<dbReference type="NCBIfam" id="TIGR01681">
    <property type="entry name" value="HAD-SF-IIIC"/>
    <property type="match status" value="1"/>
</dbReference>
<proteinExistence type="predicted"/>
<evidence type="ECO:0000313" key="1">
    <source>
        <dbReference type="EMBL" id="OGZ99959.1"/>
    </source>
</evidence>
<dbReference type="InterPro" id="IPR023214">
    <property type="entry name" value="HAD_sf"/>
</dbReference>
<dbReference type="Gene3D" id="3.40.630.30">
    <property type="match status" value="1"/>
</dbReference>
<organism evidence="1 2">
    <name type="scientific">Candidatus Sungbacteria bacterium RIFCSPHIGHO2_02_FULL_47_11</name>
    <dbReference type="NCBI Taxonomy" id="1802270"/>
    <lineage>
        <taxon>Bacteria</taxon>
        <taxon>Candidatus Sungiibacteriota</taxon>
    </lineage>
</organism>
<dbReference type="InterPro" id="IPR036412">
    <property type="entry name" value="HAD-like_sf"/>
</dbReference>
<reference evidence="1 2" key="1">
    <citation type="journal article" date="2016" name="Nat. Commun.">
        <title>Thousands of microbial genomes shed light on interconnected biogeochemical processes in an aquifer system.</title>
        <authorList>
            <person name="Anantharaman K."/>
            <person name="Brown C.T."/>
            <person name="Hug L.A."/>
            <person name="Sharon I."/>
            <person name="Castelle C.J."/>
            <person name="Probst A.J."/>
            <person name="Thomas B.C."/>
            <person name="Singh A."/>
            <person name="Wilkins M.J."/>
            <person name="Karaoz U."/>
            <person name="Brodie E.L."/>
            <person name="Williams K.H."/>
            <person name="Hubbard S.S."/>
            <person name="Banfield J.F."/>
        </authorList>
    </citation>
    <scope>NUCLEOTIDE SEQUENCE [LARGE SCALE GENOMIC DNA]</scope>
</reference>
<dbReference type="Proteomes" id="UP000179023">
    <property type="component" value="Unassembled WGS sequence"/>
</dbReference>
<dbReference type="SUPFAM" id="SSF55729">
    <property type="entry name" value="Acyl-CoA N-acyltransferases (Nat)"/>
    <property type="match status" value="1"/>
</dbReference>